<dbReference type="InterPro" id="IPR041519">
    <property type="entry name" value="HEPN_RiboL-PSP"/>
</dbReference>
<name>A0A3L6ZMJ2_9MICO</name>
<dbReference type="Proteomes" id="UP000270299">
    <property type="component" value="Unassembled WGS sequence"/>
</dbReference>
<dbReference type="AlphaFoldDB" id="A0A3L6ZMJ2"/>
<keyword evidence="3" id="KW-1185">Reference proteome</keyword>
<dbReference type="Pfam" id="PF18735">
    <property type="entry name" value="HEPN_RiboL-PSP"/>
    <property type="match status" value="1"/>
</dbReference>
<feature type="domain" description="RiboL-PSP-HEPN" evidence="1">
    <location>
        <begin position="11"/>
        <end position="152"/>
    </location>
</feature>
<comment type="caution">
    <text evidence="2">The sequence shown here is derived from an EMBL/GenBank/DDBJ whole genome shotgun (WGS) entry which is preliminary data.</text>
</comment>
<evidence type="ECO:0000259" key="1">
    <source>
        <dbReference type="Pfam" id="PF18735"/>
    </source>
</evidence>
<dbReference type="OrthoDB" id="4202460at2"/>
<sequence length="175" mass="19273">MTSWPPAAVRSRKQDLLELTTVLQGLDPKAGDLTVALSRYTIVRAAGYIEAVRDDVADLFVSRVAIDLVTNRIRSGLRGGQGVRPAQLIDFVQSFHPEWAIELTDFLDDDSGLRNRRSDLGALVNARKKIAHGDGDSVGPSHALRWASTAQEVGGWLVKRFDPSRDFYSRVSTTP</sequence>
<evidence type="ECO:0000313" key="2">
    <source>
        <dbReference type="EMBL" id="RLP69058.1"/>
    </source>
</evidence>
<reference evidence="2 3" key="1">
    <citation type="submission" date="2018-10" db="EMBL/GenBank/DDBJ databases">
        <authorList>
            <person name="Li J."/>
        </authorList>
    </citation>
    <scope>NUCLEOTIDE SEQUENCE [LARGE SCALE GENOMIC DNA]</scope>
    <source>
        <strain evidence="2 3">CCTCC AB209002</strain>
    </source>
</reference>
<organism evidence="2 3">
    <name type="scientific">Mycetocola manganoxydans</name>
    <dbReference type="NCBI Taxonomy" id="699879"/>
    <lineage>
        <taxon>Bacteria</taxon>
        <taxon>Bacillati</taxon>
        <taxon>Actinomycetota</taxon>
        <taxon>Actinomycetes</taxon>
        <taxon>Micrococcales</taxon>
        <taxon>Microbacteriaceae</taxon>
        <taxon>Mycetocola</taxon>
    </lineage>
</organism>
<accession>A0A3L6ZMJ2</accession>
<gene>
    <name evidence="2" type="ORF">D9V29_12430</name>
</gene>
<dbReference type="RefSeq" id="WP_121673646.1">
    <property type="nucleotide sequence ID" value="NZ_BMXM01000011.1"/>
</dbReference>
<proteinExistence type="predicted"/>
<protein>
    <recommendedName>
        <fullName evidence="1">RiboL-PSP-HEPN domain-containing protein</fullName>
    </recommendedName>
</protein>
<evidence type="ECO:0000313" key="3">
    <source>
        <dbReference type="Proteomes" id="UP000270299"/>
    </source>
</evidence>
<dbReference type="EMBL" id="RCUV01000017">
    <property type="protein sequence ID" value="RLP69058.1"/>
    <property type="molecule type" value="Genomic_DNA"/>
</dbReference>